<dbReference type="GO" id="GO:0005737">
    <property type="term" value="C:cytoplasm"/>
    <property type="evidence" value="ECO:0007669"/>
    <property type="project" value="InterPro"/>
</dbReference>
<dbReference type="InterPro" id="IPR005881">
    <property type="entry name" value="Ser_O-AcTrfase"/>
</dbReference>
<comment type="similarity">
    <text evidence="4">Belongs to the transferase hexapeptide repeat family.</text>
</comment>
<feature type="transmembrane region" description="Helical" evidence="5">
    <location>
        <begin position="38"/>
        <end position="58"/>
    </location>
</feature>
<keyword evidence="7" id="KW-1185">Reference proteome</keyword>
<keyword evidence="2" id="KW-0677">Repeat</keyword>
<dbReference type="GO" id="GO:0006535">
    <property type="term" value="P:cysteine biosynthetic process from serine"/>
    <property type="evidence" value="ECO:0007669"/>
    <property type="project" value="InterPro"/>
</dbReference>
<dbReference type="EC" id="2.3.1.30" evidence="4"/>
<keyword evidence="5" id="KW-0472">Membrane</keyword>
<keyword evidence="3 4" id="KW-0012">Acyltransferase</keyword>
<evidence type="ECO:0000256" key="4">
    <source>
        <dbReference type="PIRNR" id="PIRNR000441"/>
    </source>
</evidence>
<organism evidence="6 7">
    <name type="scientific">Mucilaginibacter achroorhodeus</name>
    <dbReference type="NCBI Taxonomy" id="2599294"/>
    <lineage>
        <taxon>Bacteria</taxon>
        <taxon>Pseudomonadati</taxon>
        <taxon>Bacteroidota</taxon>
        <taxon>Sphingobacteriia</taxon>
        <taxon>Sphingobacteriales</taxon>
        <taxon>Sphingobacteriaceae</taxon>
        <taxon>Mucilaginibacter</taxon>
    </lineage>
</organism>
<dbReference type="RefSeq" id="WP_146271747.1">
    <property type="nucleotide sequence ID" value="NZ_VOEI01000004.1"/>
</dbReference>
<dbReference type="AlphaFoldDB" id="A0A563U157"/>
<protein>
    <recommendedName>
        <fullName evidence="4">Serine acetyltransferase</fullName>
        <ecNumber evidence="4">2.3.1.30</ecNumber>
    </recommendedName>
</protein>
<gene>
    <name evidence="6" type="ORF">FPZ42_12135</name>
</gene>
<sequence length="168" mass="18401">MSANRGIFQDFKANKKNIKGQLVMVLYRFACLARTNKITTILFFWYLILYLVVVEWFMAIELSWHVQPGENLQLHHGFCLVVNPGVKIGKNCILRHATTLGNKKSAAGDFNSGCPVIGDNVDIGANVCIIGPLKIGNNVMIGAGSIVVKDLPDNCVAAGNPAKIIRYL</sequence>
<evidence type="ECO:0000313" key="7">
    <source>
        <dbReference type="Proteomes" id="UP000318010"/>
    </source>
</evidence>
<dbReference type="PIRSF" id="PIRSF000441">
    <property type="entry name" value="CysE"/>
    <property type="match status" value="1"/>
</dbReference>
<comment type="catalytic activity">
    <reaction evidence="4">
        <text>L-serine + acetyl-CoA = O-acetyl-L-serine + CoA</text>
        <dbReference type="Rhea" id="RHEA:24560"/>
        <dbReference type="ChEBI" id="CHEBI:33384"/>
        <dbReference type="ChEBI" id="CHEBI:57287"/>
        <dbReference type="ChEBI" id="CHEBI:57288"/>
        <dbReference type="ChEBI" id="CHEBI:58340"/>
        <dbReference type="EC" id="2.3.1.30"/>
    </reaction>
</comment>
<dbReference type="InterPro" id="IPR011004">
    <property type="entry name" value="Trimer_LpxA-like_sf"/>
</dbReference>
<evidence type="ECO:0000256" key="1">
    <source>
        <dbReference type="ARBA" id="ARBA00022679"/>
    </source>
</evidence>
<accession>A0A563U157</accession>
<evidence type="ECO:0000256" key="2">
    <source>
        <dbReference type="ARBA" id="ARBA00022737"/>
    </source>
</evidence>
<evidence type="ECO:0000256" key="3">
    <source>
        <dbReference type="ARBA" id="ARBA00023315"/>
    </source>
</evidence>
<dbReference type="PROSITE" id="PS00101">
    <property type="entry name" value="HEXAPEP_TRANSFERASES"/>
    <property type="match status" value="1"/>
</dbReference>
<keyword evidence="5" id="KW-1133">Transmembrane helix</keyword>
<dbReference type="InterPro" id="IPR045304">
    <property type="entry name" value="LbH_SAT"/>
</dbReference>
<name>A0A563U157_9SPHI</name>
<dbReference type="PANTHER" id="PTHR42811">
    <property type="entry name" value="SERINE ACETYLTRANSFERASE"/>
    <property type="match status" value="1"/>
</dbReference>
<dbReference type="CDD" id="cd03354">
    <property type="entry name" value="LbH_SAT"/>
    <property type="match status" value="1"/>
</dbReference>
<evidence type="ECO:0000313" key="6">
    <source>
        <dbReference type="EMBL" id="TWR25348.1"/>
    </source>
</evidence>
<dbReference type="Gene3D" id="2.160.10.10">
    <property type="entry name" value="Hexapeptide repeat proteins"/>
    <property type="match status" value="1"/>
</dbReference>
<dbReference type="OrthoDB" id="9814490at2"/>
<reference evidence="6 7" key="1">
    <citation type="submission" date="2019-07" db="EMBL/GenBank/DDBJ databases">
        <authorList>
            <person name="Kim J."/>
        </authorList>
    </citation>
    <scope>NUCLEOTIDE SEQUENCE [LARGE SCALE GENOMIC DNA]</scope>
    <source>
        <strain evidence="6 7">MJ1a</strain>
    </source>
</reference>
<comment type="caution">
    <text evidence="6">The sequence shown here is derived from an EMBL/GenBank/DDBJ whole genome shotgun (WGS) entry which is preliminary data.</text>
</comment>
<dbReference type="GO" id="GO:0009001">
    <property type="term" value="F:serine O-acetyltransferase activity"/>
    <property type="evidence" value="ECO:0007669"/>
    <property type="project" value="UniProtKB-EC"/>
</dbReference>
<dbReference type="InterPro" id="IPR018357">
    <property type="entry name" value="Hexapep_transf_CS"/>
</dbReference>
<keyword evidence="1 4" id="KW-0808">Transferase</keyword>
<dbReference type="EMBL" id="VOEI01000004">
    <property type="protein sequence ID" value="TWR25348.1"/>
    <property type="molecule type" value="Genomic_DNA"/>
</dbReference>
<evidence type="ECO:0000256" key="5">
    <source>
        <dbReference type="SAM" id="Phobius"/>
    </source>
</evidence>
<keyword evidence="5" id="KW-0812">Transmembrane</keyword>
<dbReference type="Proteomes" id="UP000318010">
    <property type="component" value="Unassembled WGS sequence"/>
</dbReference>
<dbReference type="SUPFAM" id="SSF51161">
    <property type="entry name" value="Trimeric LpxA-like enzymes"/>
    <property type="match status" value="1"/>
</dbReference>
<proteinExistence type="inferred from homology"/>